<dbReference type="CDD" id="cd00121">
    <property type="entry name" value="MATH"/>
    <property type="match status" value="6"/>
</dbReference>
<feature type="repeat" description="PPR" evidence="2">
    <location>
        <begin position="573"/>
        <end position="610"/>
    </location>
</feature>
<organism evidence="5">
    <name type="scientific">Brassica campestris</name>
    <name type="common">Field mustard</name>
    <dbReference type="NCBI Taxonomy" id="3711"/>
    <lineage>
        <taxon>Eukaryota</taxon>
        <taxon>Viridiplantae</taxon>
        <taxon>Streptophyta</taxon>
        <taxon>Embryophyta</taxon>
        <taxon>Tracheophyta</taxon>
        <taxon>Spermatophyta</taxon>
        <taxon>Magnoliopsida</taxon>
        <taxon>eudicotyledons</taxon>
        <taxon>Gunneridae</taxon>
        <taxon>Pentapetalae</taxon>
        <taxon>rosids</taxon>
        <taxon>malvids</taxon>
        <taxon>Brassicales</taxon>
        <taxon>Brassicaceae</taxon>
        <taxon>Brassiceae</taxon>
        <taxon>Brassica</taxon>
    </lineage>
</organism>
<proteinExistence type="predicted"/>
<feature type="domain" description="MATH" evidence="4">
    <location>
        <begin position="235"/>
        <end position="361"/>
    </location>
</feature>
<dbReference type="FunFam" id="2.60.210.10:FF:000023">
    <property type="entry name" value="Predicted protein"/>
    <property type="match status" value="2"/>
</dbReference>
<reference evidence="5" key="1">
    <citation type="submission" date="2018-11" db="EMBL/GenBank/DDBJ databases">
        <authorList>
            <consortium name="Genoscope - CEA"/>
            <person name="William W."/>
        </authorList>
    </citation>
    <scope>NUCLEOTIDE SEQUENCE</scope>
</reference>
<name>A0A3P6ACS1_BRACM</name>
<evidence type="ECO:0000256" key="1">
    <source>
        <dbReference type="ARBA" id="ARBA00022737"/>
    </source>
</evidence>
<dbReference type="Pfam" id="PF22486">
    <property type="entry name" value="MATH_2"/>
    <property type="match status" value="6"/>
</dbReference>
<dbReference type="PROSITE" id="PS50144">
    <property type="entry name" value="MATH"/>
    <property type="match status" value="5"/>
</dbReference>
<accession>A0A3P6ACS1</accession>
<dbReference type="Pfam" id="PF12854">
    <property type="entry name" value="PPR_1"/>
    <property type="match status" value="1"/>
</dbReference>
<dbReference type="Gene3D" id="1.25.40.10">
    <property type="entry name" value="Tetratricopeptide repeat domain"/>
    <property type="match status" value="1"/>
</dbReference>
<feature type="signal peptide" evidence="3">
    <location>
        <begin position="1"/>
        <end position="25"/>
    </location>
</feature>
<feature type="domain" description="MATH" evidence="4">
    <location>
        <begin position="495"/>
        <end position="552"/>
    </location>
</feature>
<feature type="domain" description="MATH" evidence="4">
    <location>
        <begin position="647"/>
        <end position="782"/>
    </location>
</feature>
<feature type="domain" description="MATH" evidence="4">
    <location>
        <begin position="80"/>
        <end position="215"/>
    </location>
</feature>
<dbReference type="SUPFAM" id="SSF49599">
    <property type="entry name" value="TRAF domain-like"/>
    <property type="match status" value="6"/>
</dbReference>
<evidence type="ECO:0000313" key="5">
    <source>
        <dbReference type="EMBL" id="VDC82108.1"/>
    </source>
</evidence>
<evidence type="ECO:0000256" key="2">
    <source>
        <dbReference type="PROSITE-ProRule" id="PRU00708"/>
    </source>
</evidence>
<dbReference type="AlphaFoldDB" id="A0A3P6ACS1"/>
<evidence type="ECO:0000259" key="4">
    <source>
        <dbReference type="PROSITE" id="PS50144"/>
    </source>
</evidence>
<feature type="domain" description="MATH" evidence="4">
    <location>
        <begin position="802"/>
        <end position="929"/>
    </location>
</feature>
<dbReference type="Gene3D" id="2.60.210.10">
    <property type="entry name" value="Apoptosis, Tumor Necrosis Factor Receptor Associated Protein 2, Chain A"/>
    <property type="match status" value="6"/>
</dbReference>
<dbReference type="InterPro" id="IPR008974">
    <property type="entry name" value="TRAF-like"/>
</dbReference>
<dbReference type="PANTHER" id="PTHR46162">
    <property type="entry name" value="TRAF-LIKE FAMILY PROTEIN"/>
    <property type="match status" value="1"/>
</dbReference>
<gene>
    <name evidence="5" type="ORF">BRAA03T13326Z</name>
</gene>
<dbReference type="InterPro" id="IPR011990">
    <property type="entry name" value="TPR-like_helical_dom_sf"/>
</dbReference>
<dbReference type="FunFam" id="2.60.210.10:FF:000013">
    <property type="entry name" value="TRAF-like family protein"/>
    <property type="match status" value="1"/>
</dbReference>
<dbReference type="SMART" id="SM00061">
    <property type="entry name" value="MATH"/>
    <property type="match status" value="5"/>
</dbReference>
<keyword evidence="1" id="KW-0677">Repeat</keyword>
<protein>
    <recommendedName>
        <fullName evidence="4">MATH domain-containing protein</fullName>
    </recommendedName>
</protein>
<dbReference type="PANTHER" id="PTHR46162:SF31">
    <property type="entry name" value="MATH DOMAIN-CONTAINING PROTEIN"/>
    <property type="match status" value="1"/>
</dbReference>
<evidence type="ECO:0000256" key="3">
    <source>
        <dbReference type="SAM" id="SignalP"/>
    </source>
</evidence>
<dbReference type="InterPro" id="IPR002083">
    <property type="entry name" value="MATH/TRAF_dom"/>
</dbReference>
<dbReference type="InterPro" id="IPR002885">
    <property type="entry name" value="PPR_rpt"/>
</dbReference>
<dbReference type="PROSITE" id="PS51375">
    <property type="entry name" value="PPR"/>
    <property type="match status" value="1"/>
</dbReference>
<dbReference type="EMBL" id="LR031572">
    <property type="protein sequence ID" value="VDC82108.1"/>
    <property type="molecule type" value="Genomic_DNA"/>
</dbReference>
<feature type="chain" id="PRO_5018292029" description="MATH domain-containing protein" evidence="3">
    <location>
        <begin position="26"/>
        <end position="939"/>
    </location>
</feature>
<keyword evidence="3" id="KW-0732">Signal</keyword>
<sequence length="939" mass="108445">MTSRYRNTISIVSLLFCLFITSASARSFIRQYTDDFNTNLQRPNPNLGEANYEDKYQEISSRDYKVSASNAVKGLRDRPPSSYTLKMESFNTLLKSNYAERYESRPFAVGGYNWTLVVYPNGNKKDSGSGYLSLYVAIDNSTLVGAQQEVLADLRFYVFNNNERKYFTIQDTTVRRFNVFKTMWGFSQVLPVDTFKNPKNGYLYDGDHCEFGVDVIIPSIAENSELFSATEKFFNPTSTWTIRGFSTLLKDSYLSDVFSIGGRNWNIQVYPNGRGSGEGKFMSMFLNLNEKEKLRPYEKVYVRAKLRVLNQRKLNNVQRQLNSWYNRAVASWGFNQFISFDDLRDSSKVSCSNRMLFNFYFFGWILLYRSLIVYPNGYRQDSGSGFISLYVAIDNSTLVEAHQEVFADLRFYVFKNNERKYFTIQDRKNMQCYAWRYNIFKTMWGFSQVLPLATFRDPSNGYLYDEDHCEFGVDVTIHSPFQSSELFSVARNFDKSRFTWTIRSFSALVGDTYFSDTFSVGGRNWNIQVNPSGRATREGRALSMYLLLNANEKIRSGTVHVYNNKESFVITPNIFTCNLLVKALCKKNDVESAYKVLDEIPEMEENGAGPNPNVGEVNYVDKLQEISSRDYKVSASNAVKGLRDRPPSSYTLKMESFNTLLKSNYAERYESRPFAVGGYNWTLVVYPNGNKKDSGSEYLSLYVAIDNSTLVAAHQEVLADLRFYIFNNNERKYFTIQDTTVWRFNVFKTMWGFSQVLPVDTFKDPKNGYLYDGDHCEFGVDVIIPSIAENSELFSATEKFYNPTFTWTIRGFSTLLKDMYSSDVFTIGGRSWNIQVYPNGRGEGEGKFLSMFLKLNGEEKLRPYEKVYVRAKLRVLNQSKLNNVQNQLDSWFSRAVPSWGFRKLISFDDLRDSSKGFLVNDMLMVQVEMEAVSSTKYFP</sequence>